<keyword evidence="3" id="KW-1003">Cell membrane</keyword>
<evidence type="ECO:0000256" key="2">
    <source>
        <dbReference type="ARBA" id="ARBA00010663"/>
    </source>
</evidence>
<evidence type="ECO:0000313" key="14">
    <source>
        <dbReference type="Proteomes" id="UP000283509"/>
    </source>
</evidence>
<keyword evidence="6" id="KW-0297">G-protein coupled receptor</keyword>
<feature type="transmembrane region" description="Helical" evidence="11">
    <location>
        <begin position="293"/>
        <end position="313"/>
    </location>
</feature>
<feature type="region of interest" description="Disordered" evidence="10">
    <location>
        <begin position="370"/>
        <end position="394"/>
    </location>
</feature>
<keyword evidence="14" id="KW-1185">Reference proteome</keyword>
<evidence type="ECO:0000256" key="1">
    <source>
        <dbReference type="ARBA" id="ARBA00004651"/>
    </source>
</evidence>
<feature type="transmembrane region" description="Helical" evidence="11">
    <location>
        <begin position="17"/>
        <end position="38"/>
    </location>
</feature>
<evidence type="ECO:0000313" key="13">
    <source>
        <dbReference type="EMBL" id="ROT79572.1"/>
    </source>
</evidence>
<feature type="transmembrane region" description="Helical" evidence="11">
    <location>
        <begin position="124"/>
        <end position="143"/>
    </location>
</feature>
<reference evidence="13 14" key="2">
    <citation type="submission" date="2019-01" db="EMBL/GenBank/DDBJ databases">
        <title>The decoding of complex shrimp genome reveals the adaptation for benthos swimmer, frequently molting mechanism and breeding impact on genome.</title>
        <authorList>
            <person name="Sun Y."/>
            <person name="Gao Y."/>
            <person name="Yu Y."/>
        </authorList>
    </citation>
    <scope>NUCLEOTIDE SEQUENCE [LARGE SCALE GENOMIC DNA]</scope>
    <source>
        <tissue evidence="13">Muscle</tissue>
    </source>
</reference>
<dbReference type="GO" id="GO:0005886">
    <property type="term" value="C:plasma membrane"/>
    <property type="evidence" value="ECO:0007669"/>
    <property type="project" value="UniProtKB-SubCell"/>
</dbReference>
<dbReference type="SUPFAM" id="SSF81321">
    <property type="entry name" value="Family A G protein-coupled receptor-like"/>
    <property type="match status" value="1"/>
</dbReference>
<keyword evidence="5 11" id="KW-1133">Transmembrane helix</keyword>
<dbReference type="EMBL" id="QCYY01001224">
    <property type="protein sequence ID" value="ROT79572.1"/>
    <property type="molecule type" value="Genomic_DNA"/>
</dbReference>
<evidence type="ECO:0000256" key="10">
    <source>
        <dbReference type="SAM" id="MobiDB-lite"/>
    </source>
</evidence>
<evidence type="ECO:0000256" key="6">
    <source>
        <dbReference type="ARBA" id="ARBA00023040"/>
    </source>
</evidence>
<feature type="transmembrane region" description="Helical" evidence="11">
    <location>
        <begin position="259"/>
        <end position="281"/>
    </location>
</feature>
<proteinExistence type="inferred from homology"/>
<comment type="similarity">
    <text evidence="2">Belongs to the G-protein coupled receptor 1 family.</text>
</comment>
<feature type="transmembrane region" description="Helical" evidence="11">
    <location>
        <begin position="205"/>
        <end position="228"/>
    </location>
</feature>
<organism evidence="13 14">
    <name type="scientific">Penaeus vannamei</name>
    <name type="common">Whiteleg shrimp</name>
    <name type="synonym">Litopenaeus vannamei</name>
    <dbReference type="NCBI Taxonomy" id="6689"/>
    <lineage>
        <taxon>Eukaryota</taxon>
        <taxon>Metazoa</taxon>
        <taxon>Ecdysozoa</taxon>
        <taxon>Arthropoda</taxon>
        <taxon>Crustacea</taxon>
        <taxon>Multicrustacea</taxon>
        <taxon>Malacostraca</taxon>
        <taxon>Eumalacostraca</taxon>
        <taxon>Eucarida</taxon>
        <taxon>Decapoda</taxon>
        <taxon>Dendrobranchiata</taxon>
        <taxon>Penaeoidea</taxon>
        <taxon>Penaeidae</taxon>
        <taxon>Penaeus</taxon>
    </lineage>
</organism>
<dbReference type="PROSITE" id="PS50262">
    <property type="entry name" value="G_PROTEIN_RECEP_F1_2"/>
    <property type="match status" value="1"/>
</dbReference>
<dbReference type="AlphaFoldDB" id="A0A3R7MDC2"/>
<dbReference type="PANTHER" id="PTHR24228:SF74">
    <property type="entry name" value="G-PROTEIN COUPLED RECEPTORS FAMILY 1 PROFILE DOMAIN-CONTAINING PROTEIN"/>
    <property type="match status" value="1"/>
</dbReference>
<dbReference type="GO" id="GO:0004930">
    <property type="term" value="F:G protein-coupled receptor activity"/>
    <property type="evidence" value="ECO:0007669"/>
    <property type="project" value="UniProtKB-KW"/>
</dbReference>
<feature type="transmembrane region" description="Helical" evidence="11">
    <location>
        <begin position="164"/>
        <end position="185"/>
    </location>
</feature>
<keyword evidence="7 11" id="KW-0472">Membrane</keyword>
<keyword evidence="4 11" id="KW-0812">Transmembrane</keyword>
<keyword evidence="8" id="KW-0675">Receptor</keyword>
<reference evidence="13 14" key="1">
    <citation type="submission" date="2018-04" db="EMBL/GenBank/DDBJ databases">
        <authorList>
            <person name="Zhang X."/>
            <person name="Yuan J."/>
            <person name="Li F."/>
            <person name="Xiang J."/>
        </authorList>
    </citation>
    <scope>NUCLEOTIDE SEQUENCE [LARGE SCALE GENOMIC DNA]</scope>
    <source>
        <tissue evidence="13">Muscle</tissue>
    </source>
</reference>
<evidence type="ECO:0000256" key="5">
    <source>
        <dbReference type="ARBA" id="ARBA00022989"/>
    </source>
</evidence>
<dbReference type="Proteomes" id="UP000283509">
    <property type="component" value="Unassembled WGS sequence"/>
</dbReference>
<dbReference type="Pfam" id="PF00001">
    <property type="entry name" value="7tm_1"/>
    <property type="match status" value="1"/>
</dbReference>
<evidence type="ECO:0000256" key="9">
    <source>
        <dbReference type="ARBA" id="ARBA00023224"/>
    </source>
</evidence>
<dbReference type="InterPro" id="IPR000276">
    <property type="entry name" value="GPCR_Rhodpsn"/>
</dbReference>
<evidence type="ECO:0000259" key="12">
    <source>
        <dbReference type="PROSITE" id="PS50262"/>
    </source>
</evidence>
<comment type="caution">
    <text evidence="13">The sequence shown here is derived from an EMBL/GenBank/DDBJ whole genome shotgun (WGS) entry which is preliminary data.</text>
</comment>
<dbReference type="Gene3D" id="1.20.1070.10">
    <property type="entry name" value="Rhodopsin 7-helix transmembrane proteins"/>
    <property type="match status" value="1"/>
</dbReference>
<feature type="domain" description="G-protein coupled receptors family 1 profile" evidence="12">
    <location>
        <begin position="29"/>
        <end position="311"/>
    </location>
</feature>
<name>A0A3R7MDC2_PENVA</name>
<dbReference type="PANTHER" id="PTHR24228">
    <property type="entry name" value="B2 BRADYKININ RECEPTOR/ANGIOTENSIN II RECEPTOR"/>
    <property type="match status" value="1"/>
</dbReference>
<evidence type="ECO:0000256" key="4">
    <source>
        <dbReference type="ARBA" id="ARBA00022692"/>
    </source>
</evidence>
<evidence type="ECO:0000256" key="11">
    <source>
        <dbReference type="SAM" id="Phobius"/>
    </source>
</evidence>
<feature type="transmembrane region" description="Helical" evidence="11">
    <location>
        <begin position="81"/>
        <end position="104"/>
    </location>
</feature>
<dbReference type="OrthoDB" id="6355096at2759"/>
<evidence type="ECO:0000256" key="7">
    <source>
        <dbReference type="ARBA" id="ARBA00023136"/>
    </source>
</evidence>
<dbReference type="InterPro" id="IPR017452">
    <property type="entry name" value="GPCR_Rhodpsn_7TM"/>
</dbReference>
<keyword evidence="9" id="KW-0807">Transducer</keyword>
<evidence type="ECO:0000256" key="3">
    <source>
        <dbReference type="ARBA" id="ARBA00022475"/>
    </source>
</evidence>
<protein>
    <recommendedName>
        <fullName evidence="12">G-protein coupled receptors family 1 profile domain-containing protein</fullName>
    </recommendedName>
</protein>
<comment type="subcellular location">
    <subcellularLocation>
        <location evidence="1">Cell membrane</location>
        <topology evidence="1">Multi-pass membrane protein</topology>
    </subcellularLocation>
</comment>
<gene>
    <name evidence="13" type="ORF">C7M84_001710</name>
</gene>
<evidence type="ECO:0000256" key="8">
    <source>
        <dbReference type="ARBA" id="ARBA00023170"/>
    </source>
</evidence>
<sequence length="443" mass="48976">MDDEDANKLWWIRGAQAWAWVICVVGGVGNFVTIATISHQLHLCRSKRSYYGRGLKSGEGGHGTRPRCQGPSIKLAGDTILLLHLSLCDFLYCVVNLPITAWSYNVPLDDTLEAPGKAFCAGVATFRYLNALVEWMTLGLLTVQRCVDLRRSRGARLFKPLPTCVILLLCWLGCLAMMLGAVVQGNFEYNPDGFKCDMKEGKPKLYFHTFETLLPCCLMVVGCCSIIIQIWRNKRKLRASGMQPALVEKRNRDAWRSTALLLGLLLLFLVCVIPNAVYNVISFYPELVNSSVFVGIYAFYWTQYGVNFLVYAASNENYRRAYGHLFWRCSETLRRCFGRAASLRGRGVAEQRNSAIFAVGIPRDLRGASGHRGSLSGPPASDEELAGGPGRQARSVSESYPAVCVEVPGVHLLGRPRSSPSMSSFASTCASVDTVESYLSHLS</sequence>
<accession>A0A3R7MDC2</accession>